<proteinExistence type="inferred from homology"/>
<organism evidence="3 4">
    <name type="scientific">Larsenimonas suaedae</name>
    <dbReference type="NCBI Taxonomy" id="1851019"/>
    <lineage>
        <taxon>Bacteria</taxon>
        <taxon>Pseudomonadati</taxon>
        <taxon>Pseudomonadota</taxon>
        <taxon>Gammaproteobacteria</taxon>
        <taxon>Oceanospirillales</taxon>
        <taxon>Halomonadaceae</taxon>
        <taxon>Larsenimonas</taxon>
    </lineage>
</organism>
<dbReference type="Gene3D" id="3.40.30.10">
    <property type="entry name" value="Glutaredoxin"/>
    <property type="match status" value="1"/>
</dbReference>
<evidence type="ECO:0000256" key="1">
    <source>
        <dbReference type="ARBA" id="ARBA00007198"/>
    </source>
</evidence>
<dbReference type="PROSITE" id="PS51353">
    <property type="entry name" value="ARSC"/>
    <property type="match status" value="1"/>
</dbReference>
<dbReference type="NCBIfam" id="TIGR01617">
    <property type="entry name" value="arsC_related"/>
    <property type="match status" value="1"/>
</dbReference>
<dbReference type="Pfam" id="PF03960">
    <property type="entry name" value="ArsC"/>
    <property type="match status" value="1"/>
</dbReference>
<dbReference type="EMBL" id="JARWAO010000001">
    <property type="protein sequence ID" value="MDR5894879.1"/>
    <property type="molecule type" value="Genomic_DNA"/>
</dbReference>
<comment type="caution">
    <text evidence="3">The sequence shown here is derived from an EMBL/GenBank/DDBJ whole genome shotgun (WGS) entry which is preliminary data.</text>
</comment>
<dbReference type="PANTHER" id="PTHR30041:SF8">
    <property type="entry name" value="PROTEIN YFFB"/>
    <property type="match status" value="1"/>
</dbReference>
<comment type="similarity">
    <text evidence="1 2">Belongs to the ArsC family.</text>
</comment>
<evidence type="ECO:0000313" key="3">
    <source>
        <dbReference type="EMBL" id="MDR5894879.1"/>
    </source>
</evidence>
<protein>
    <submittedName>
        <fullName evidence="3">Spx/MgsR family RNA polymerase-binding regulatory protein</fullName>
    </submittedName>
</protein>
<sequence length="121" mass="13494">MLTLIGLKSCDTCRKARRHLDNAGLKYRYIDVKADGLDTATLTQLIEALGVDTLINRRSTTWRQLDDTEKARLADNDTQAAIELLSTHPSLMKRPVLTGPNVDARAGYLADDYDTLIDHIP</sequence>
<name>A0ABU1GSB3_9GAMM</name>
<evidence type="ECO:0000256" key="2">
    <source>
        <dbReference type="PROSITE-ProRule" id="PRU01282"/>
    </source>
</evidence>
<dbReference type="SUPFAM" id="SSF52833">
    <property type="entry name" value="Thioredoxin-like"/>
    <property type="match status" value="1"/>
</dbReference>
<dbReference type="RefSeq" id="WP_251592781.1">
    <property type="nucleotide sequence ID" value="NZ_JAMLJI010000002.1"/>
</dbReference>
<dbReference type="PANTHER" id="PTHR30041">
    <property type="entry name" value="ARSENATE REDUCTASE"/>
    <property type="match status" value="1"/>
</dbReference>
<gene>
    <name evidence="3" type="ORF">QC825_02170</name>
</gene>
<keyword evidence="4" id="KW-1185">Reference proteome</keyword>
<evidence type="ECO:0000313" key="4">
    <source>
        <dbReference type="Proteomes" id="UP001269375"/>
    </source>
</evidence>
<dbReference type="Proteomes" id="UP001269375">
    <property type="component" value="Unassembled WGS sequence"/>
</dbReference>
<dbReference type="InterPro" id="IPR036249">
    <property type="entry name" value="Thioredoxin-like_sf"/>
</dbReference>
<reference evidence="3 4" key="1">
    <citation type="submission" date="2023-04" db="EMBL/GenBank/DDBJ databases">
        <title>A long-awaited taxogenomic arrangement of the family Halomonadaceae.</title>
        <authorList>
            <person name="De La Haba R."/>
            <person name="Chuvochina M."/>
            <person name="Wittouck S."/>
            <person name="Arahal D.R."/>
            <person name="Sanchez-Porro C."/>
            <person name="Hugenholtz P."/>
            <person name="Ventosa A."/>
        </authorList>
    </citation>
    <scope>NUCLEOTIDE SEQUENCE [LARGE SCALE GENOMIC DNA]</scope>
    <source>
        <strain evidence="3 4">DSM 22428</strain>
    </source>
</reference>
<dbReference type="InterPro" id="IPR006504">
    <property type="entry name" value="Tscrpt_reg_Spx/MgsR"/>
</dbReference>
<dbReference type="InterPro" id="IPR006660">
    <property type="entry name" value="Arsenate_reductase-like"/>
</dbReference>
<accession>A0ABU1GSB3</accession>